<name>A0A8J9TU56_PHATR</name>
<dbReference type="EMBL" id="OU594944">
    <property type="protein sequence ID" value="CAG9288790.1"/>
    <property type="molecule type" value="Genomic_DNA"/>
</dbReference>
<dbReference type="PANTHER" id="PTHR42103:SF2">
    <property type="entry name" value="AB HYDROLASE-1 DOMAIN-CONTAINING PROTEIN"/>
    <property type="match status" value="1"/>
</dbReference>
<accession>A0A8J9TU56</accession>
<dbReference type="InterPro" id="IPR029058">
    <property type="entry name" value="AB_hydrolase_fold"/>
</dbReference>
<protein>
    <submittedName>
        <fullName evidence="1">Uncharacterized protein</fullName>
    </submittedName>
</protein>
<dbReference type="Proteomes" id="UP000836788">
    <property type="component" value="Chromosome 3"/>
</dbReference>
<dbReference type="SUPFAM" id="SSF53474">
    <property type="entry name" value="alpha/beta-Hydrolases"/>
    <property type="match status" value="1"/>
</dbReference>
<evidence type="ECO:0000313" key="1">
    <source>
        <dbReference type="EMBL" id="CAG9288790.1"/>
    </source>
</evidence>
<sequence>MPPPERDFELKNLKIRVSDQQSQLAVIITHPWGLLGGNMHNNVVCAAALYFQRLGITTARFDFDGSIGRGHAQVDQLLTVAQNMLDGKFSIDEETKPTNLLLIGYSYGALIAASATSQLHSICVALVCIAPPFGVQHWLLCFHAKYHMEQAAASPDLPRLFLLGDKDNFTSEKAFTDTIASKFPTQVSTGAVLKGADHFFQRREKDVLDVVGEWILETFPICGGDLHKLKYSDFGAPNAHSRVI</sequence>
<dbReference type="PANTHER" id="PTHR42103">
    <property type="entry name" value="ALPHA/BETA-HYDROLASES SUPERFAMILY PROTEIN"/>
    <property type="match status" value="1"/>
</dbReference>
<dbReference type="OMA" id="IANTIDC"/>
<proteinExistence type="predicted"/>
<organism evidence="1">
    <name type="scientific">Phaeodactylum tricornutum</name>
    <name type="common">Diatom</name>
    <dbReference type="NCBI Taxonomy" id="2850"/>
    <lineage>
        <taxon>Eukaryota</taxon>
        <taxon>Sar</taxon>
        <taxon>Stramenopiles</taxon>
        <taxon>Ochrophyta</taxon>
        <taxon>Bacillariophyta</taxon>
        <taxon>Bacillariophyceae</taxon>
        <taxon>Bacillariophycidae</taxon>
        <taxon>Naviculales</taxon>
        <taxon>Phaeodactylaceae</taxon>
        <taxon>Phaeodactylum</taxon>
    </lineage>
</organism>
<dbReference type="AlphaFoldDB" id="A0A8J9TU56"/>
<dbReference type="Gene3D" id="3.40.50.1820">
    <property type="entry name" value="alpha/beta hydrolase"/>
    <property type="match status" value="1"/>
</dbReference>
<gene>
    <name evidence="1" type="ORF">PTTT1_LOCUS39613</name>
</gene>
<reference evidence="1" key="1">
    <citation type="submission" date="2022-02" db="EMBL/GenBank/DDBJ databases">
        <authorList>
            <person name="Giguere J D."/>
        </authorList>
    </citation>
    <scope>NUCLEOTIDE SEQUENCE</scope>
    <source>
        <strain evidence="1">CCAP 1055/1</strain>
    </source>
</reference>